<reference evidence="1 2" key="1">
    <citation type="journal article" date="2023" name="Mol. Biol. Evol.">
        <title>Genomics of Secondarily Temperate Adaptation in the Only Non-Antarctic Icefish.</title>
        <authorList>
            <person name="Rivera-Colon A.G."/>
            <person name="Rayamajhi N."/>
            <person name="Minhas B.F."/>
            <person name="Madrigal G."/>
            <person name="Bilyk K.T."/>
            <person name="Yoon V."/>
            <person name="Hune M."/>
            <person name="Gregory S."/>
            <person name="Cheng C.H.C."/>
            <person name="Catchen J.M."/>
        </authorList>
    </citation>
    <scope>NUCLEOTIDE SEQUENCE [LARGE SCALE GENOMIC DNA]</scope>
    <source>
        <tissue evidence="1">White muscle</tissue>
    </source>
</reference>
<accession>A0AAN8DJ57</accession>
<dbReference type="Proteomes" id="UP001331515">
    <property type="component" value="Unassembled WGS sequence"/>
</dbReference>
<proteinExistence type="predicted"/>
<organism evidence="1 2">
    <name type="scientific">Champsocephalus gunnari</name>
    <name type="common">Mackerel icefish</name>
    <dbReference type="NCBI Taxonomy" id="52237"/>
    <lineage>
        <taxon>Eukaryota</taxon>
        <taxon>Metazoa</taxon>
        <taxon>Chordata</taxon>
        <taxon>Craniata</taxon>
        <taxon>Vertebrata</taxon>
        <taxon>Euteleostomi</taxon>
        <taxon>Actinopterygii</taxon>
        <taxon>Neopterygii</taxon>
        <taxon>Teleostei</taxon>
        <taxon>Neoteleostei</taxon>
        <taxon>Acanthomorphata</taxon>
        <taxon>Eupercaria</taxon>
        <taxon>Perciformes</taxon>
        <taxon>Notothenioidei</taxon>
        <taxon>Channichthyidae</taxon>
        <taxon>Champsocephalus</taxon>
    </lineage>
</organism>
<evidence type="ECO:0000313" key="2">
    <source>
        <dbReference type="Proteomes" id="UP001331515"/>
    </source>
</evidence>
<protein>
    <submittedName>
        <fullName evidence="1">Uncharacterized protein</fullName>
    </submittedName>
</protein>
<gene>
    <name evidence="1" type="ORF">CgunFtcFv8_020108</name>
</gene>
<keyword evidence="2" id="KW-1185">Reference proteome</keyword>
<sequence length="72" mass="7954">MFSLQAPRTTTVCSLPDSDAFNIPTHVTSGYATSSTSSNTYVACEITLEHCQKDQTSTREVTQHDEKGYQVH</sequence>
<dbReference type="EMBL" id="JAURVH010001522">
    <property type="protein sequence ID" value="KAK5922880.1"/>
    <property type="molecule type" value="Genomic_DNA"/>
</dbReference>
<evidence type="ECO:0000313" key="1">
    <source>
        <dbReference type="EMBL" id="KAK5922880.1"/>
    </source>
</evidence>
<name>A0AAN8DJ57_CHAGU</name>
<dbReference type="AlphaFoldDB" id="A0AAN8DJ57"/>
<comment type="caution">
    <text evidence="1">The sequence shown here is derived from an EMBL/GenBank/DDBJ whole genome shotgun (WGS) entry which is preliminary data.</text>
</comment>